<dbReference type="CDD" id="cd06171">
    <property type="entry name" value="Sigma70_r4"/>
    <property type="match status" value="1"/>
</dbReference>
<dbReference type="OrthoDB" id="7268940at2"/>
<organism evidence="7 8">
    <name type="scientific">Brevundimonas diminuta 3F5N</name>
    <dbReference type="NCBI Taxonomy" id="1255603"/>
    <lineage>
        <taxon>Bacteria</taxon>
        <taxon>Pseudomonadati</taxon>
        <taxon>Pseudomonadota</taxon>
        <taxon>Alphaproteobacteria</taxon>
        <taxon>Caulobacterales</taxon>
        <taxon>Caulobacteraceae</taxon>
        <taxon>Brevundimonas</taxon>
    </lineage>
</organism>
<evidence type="ECO:0000313" key="7">
    <source>
        <dbReference type="EMBL" id="SJM57737.1"/>
    </source>
</evidence>
<dbReference type="InterPro" id="IPR013325">
    <property type="entry name" value="RNA_pol_sigma_r2"/>
</dbReference>
<dbReference type="Pfam" id="PF04542">
    <property type="entry name" value="Sigma70_r2"/>
    <property type="match status" value="1"/>
</dbReference>
<proteinExistence type="inferred from homology"/>
<keyword evidence="3" id="KW-0731">Sigma factor</keyword>
<sequence>MSNADDARRAWFRREILPLEPGLRAYARRFSRSGAVDVEDLVHETFARLISYENWATLTNASAFASRVLKNIAVDQRRREGIVAIESVADVEALSIGVDQPGPELDVLWRDELRLLADIVAQLPERQRQVFTLRKVYGLSHKQIADRLGLSVSTVEKHLAKSLRICSDELARHPRTETVKTGASWRARRHLDGKT</sequence>
<dbReference type="RefSeq" id="WP_087140021.1">
    <property type="nucleotide sequence ID" value="NZ_FUIE01000034.1"/>
</dbReference>
<evidence type="ECO:0000256" key="3">
    <source>
        <dbReference type="ARBA" id="ARBA00023082"/>
    </source>
</evidence>
<dbReference type="GO" id="GO:0003677">
    <property type="term" value="F:DNA binding"/>
    <property type="evidence" value="ECO:0007669"/>
    <property type="project" value="InterPro"/>
</dbReference>
<evidence type="ECO:0000256" key="2">
    <source>
        <dbReference type="ARBA" id="ARBA00023015"/>
    </source>
</evidence>
<dbReference type="InterPro" id="IPR039425">
    <property type="entry name" value="RNA_pol_sigma-70-like"/>
</dbReference>
<keyword evidence="2" id="KW-0805">Transcription regulation</keyword>
<dbReference type="SUPFAM" id="SSF88946">
    <property type="entry name" value="Sigma2 domain of RNA polymerase sigma factors"/>
    <property type="match status" value="1"/>
</dbReference>
<evidence type="ECO:0000256" key="1">
    <source>
        <dbReference type="ARBA" id="ARBA00010641"/>
    </source>
</evidence>
<evidence type="ECO:0000259" key="5">
    <source>
        <dbReference type="Pfam" id="PF04542"/>
    </source>
</evidence>
<name>A0A1R4FPJ5_BREDI</name>
<dbReference type="InterPro" id="IPR013249">
    <property type="entry name" value="RNA_pol_sigma70_r4_t2"/>
</dbReference>
<dbReference type="InterPro" id="IPR013324">
    <property type="entry name" value="RNA_pol_sigma_r3/r4-like"/>
</dbReference>
<dbReference type="InterPro" id="IPR014284">
    <property type="entry name" value="RNA_pol_sigma-70_dom"/>
</dbReference>
<feature type="domain" description="RNA polymerase sigma-70 region 2" evidence="5">
    <location>
        <begin position="20"/>
        <end position="80"/>
    </location>
</feature>
<gene>
    <name evidence="7" type="ORF">FM111_06070</name>
</gene>
<dbReference type="NCBIfam" id="TIGR02937">
    <property type="entry name" value="sigma70-ECF"/>
    <property type="match status" value="1"/>
</dbReference>
<dbReference type="EMBL" id="FUIE01000034">
    <property type="protein sequence ID" value="SJM57737.1"/>
    <property type="molecule type" value="Genomic_DNA"/>
</dbReference>
<protein>
    <submittedName>
        <fullName evidence="7">RNA polymerase sigma-70 factor, ECF subfamily</fullName>
    </submittedName>
</protein>
<dbReference type="SUPFAM" id="SSF88659">
    <property type="entry name" value="Sigma3 and sigma4 domains of RNA polymerase sigma factors"/>
    <property type="match status" value="1"/>
</dbReference>
<dbReference type="InterPro" id="IPR007627">
    <property type="entry name" value="RNA_pol_sigma70_r2"/>
</dbReference>
<dbReference type="Gene3D" id="1.10.10.10">
    <property type="entry name" value="Winged helix-like DNA-binding domain superfamily/Winged helix DNA-binding domain"/>
    <property type="match status" value="1"/>
</dbReference>
<dbReference type="PANTHER" id="PTHR43133:SF63">
    <property type="entry name" value="RNA POLYMERASE SIGMA FACTOR FECI-RELATED"/>
    <property type="match status" value="1"/>
</dbReference>
<dbReference type="Pfam" id="PF08281">
    <property type="entry name" value="Sigma70_r4_2"/>
    <property type="match status" value="1"/>
</dbReference>
<dbReference type="GO" id="GO:0006352">
    <property type="term" value="P:DNA-templated transcription initiation"/>
    <property type="evidence" value="ECO:0007669"/>
    <property type="project" value="InterPro"/>
</dbReference>
<dbReference type="Proteomes" id="UP000195766">
    <property type="component" value="Unassembled WGS sequence"/>
</dbReference>
<evidence type="ECO:0000256" key="4">
    <source>
        <dbReference type="ARBA" id="ARBA00023163"/>
    </source>
</evidence>
<dbReference type="Gene3D" id="1.10.1740.10">
    <property type="match status" value="1"/>
</dbReference>
<feature type="domain" description="RNA polymerase sigma factor 70 region 4 type 2" evidence="6">
    <location>
        <begin position="114"/>
        <end position="164"/>
    </location>
</feature>
<accession>A0A1R4FPJ5</accession>
<dbReference type="PANTHER" id="PTHR43133">
    <property type="entry name" value="RNA POLYMERASE ECF-TYPE SIGMA FACTO"/>
    <property type="match status" value="1"/>
</dbReference>
<dbReference type="InterPro" id="IPR036388">
    <property type="entry name" value="WH-like_DNA-bd_sf"/>
</dbReference>
<dbReference type="GO" id="GO:0016987">
    <property type="term" value="F:sigma factor activity"/>
    <property type="evidence" value="ECO:0007669"/>
    <property type="project" value="UniProtKB-KW"/>
</dbReference>
<comment type="similarity">
    <text evidence="1">Belongs to the sigma-70 factor family. ECF subfamily.</text>
</comment>
<evidence type="ECO:0000259" key="6">
    <source>
        <dbReference type="Pfam" id="PF08281"/>
    </source>
</evidence>
<dbReference type="AlphaFoldDB" id="A0A1R4FPJ5"/>
<evidence type="ECO:0000313" key="8">
    <source>
        <dbReference type="Proteomes" id="UP000195766"/>
    </source>
</evidence>
<keyword evidence="4" id="KW-0804">Transcription</keyword>
<reference evidence="7 8" key="1">
    <citation type="submission" date="2017-02" db="EMBL/GenBank/DDBJ databases">
        <authorList>
            <person name="Peterson S.W."/>
        </authorList>
    </citation>
    <scope>NUCLEOTIDE SEQUENCE [LARGE SCALE GENOMIC DNA]</scope>
    <source>
        <strain evidence="7 8">3F5N</strain>
    </source>
</reference>